<feature type="compositionally biased region" description="Basic and acidic residues" evidence="1">
    <location>
        <begin position="177"/>
        <end position="186"/>
    </location>
</feature>
<proteinExistence type="predicted"/>
<feature type="compositionally biased region" description="Acidic residues" evidence="1">
    <location>
        <begin position="114"/>
        <end position="133"/>
    </location>
</feature>
<dbReference type="AlphaFoldDB" id="A0AAE1GFE3"/>
<organism evidence="2 3">
    <name type="scientific">Petrolisthes cinctipes</name>
    <name type="common">Flat porcelain crab</name>
    <dbReference type="NCBI Taxonomy" id="88211"/>
    <lineage>
        <taxon>Eukaryota</taxon>
        <taxon>Metazoa</taxon>
        <taxon>Ecdysozoa</taxon>
        <taxon>Arthropoda</taxon>
        <taxon>Crustacea</taxon>
        <taxon>Multicrustacea</taxon>
        <taxon>Malacostraca</taxon>
        <taxon>Eumalacostraca</taxon>
        <taxon>Eucarida</taxon>
        <taxon>Decapoda</taxon>
        <taxon>Pleocyemata</taxon>
        <taxon>Anomura</taxon>
        <taxon>Galatheoidea</taxon>
        <taxon>Porcellanidae</taxon>
        <taxon>Petrolisthes</taxon>
    </lineage>
</organism>
<feature type="compositionally biased region" description="Polar residues" evidence="1">
    <location>
        <begin position="54"/>
        <end position="79"/>
    </location>
</feature>
<accession>A0AAE1GFE3</accession>
<feature type="non-terminal residue" evidence="2">
    <location>
        <position position="1"/>
    </location>
</feature>
<keyword evidence="3" id="KW-1185">Reference proteome</keyword>
<evidence type="ECO:0000256" key="1">
    <source>
        <dbReference type="SAM" id="MobiDB-lite"/>
    </source>
</evidence>
<evidence type="ECO:0000313" key="2">
    <source>
        <dbReference type="EMBL" id="KAK3890762.1"/>
    </source>
</evidence>
<feature type="compositionally biased region" description="Acidic residues" evidence="1">
    <location>
        <begin position="396"/>
        <end position="406"/>
    </location>
</feature>
<evidence type="ECO:0000313" key="3">
    <source>
        <dbReference type="Proteomes" id="UP001286313"/>
    </source>
</evidence>
<feature type="compositionally biased region" description="Acidic residues" evidence="1">
    <location>
        <begin position="41"/>
        <end position="50"/>
    </location>
</feature>
<feature type="compositionally biased region" description="Low complexity" evidence="1">
    <location>
        <begin position="564"/>
        <end position="578"/>
    </location>
</feature>
<feature type="region of interest" description="Disordered" evidence="1">
    <location>
        <begin position="1"/>
        <end position="157"/>
    </location>
</feature>
<feature type="compositionally biased region" description="Polar residues" evidence="1">
    <location>
        <begin position="612"/>
        <end position="621"/>
    </location>
</feature>
<dbReference type="EMBL" id="JAWQEG010000393">
    <property type="protein sequence ID" value="KAK3890762.1"/>
    <property type="molecule type" value="Genomic_DNA"/>
</dbReference>
<feature type="region of interest" description="Disordered" evidence="1">
    <location>
        <begin position="177"/>
        <end position="228"/>
    </location>
</feature>
<reference evidence="2" key="1">
    <citation type="submission" date="2023-10" db="EMBL/GenBank/DDBJ databases">
        <title>Genome assemblies of two species of porcelain crab, Petrolisthes cinctipes and Petrolisthes manimaculis (Anomura: Porcellanidae).</title>
        <authorList>
            <person name="Angst P."/>
        </authorList>
    </citation>
    <scope>NUCLEOTIDE SEQUENCE</scope>
    <source>
        <strain evidence="2">PB745_01</strain>
        <tissue evidence="2">Gill</tissue>
    </source>
</reference>
<feature type="compositionally biased region" description="Pro residues" evidence="1">
    <location>
        <begin position="467"/>
        <end position="491"/>
    </location>
</feature>
<feature type="compositionally biased region" description="Pro residues" evidence="1">
    <location>
        <begin position="441"/>
        <end position="459"/>
    </location>
</feature>
<feature type="compositionally biased region" description="Basic and acidic residues" evidence="1">
    <location>
        <begin position="84"/>
        <end position="93"/>
    </location>
</feature>
<gene>
    <name evidence="2" type="ORF">Pcinc_005294</name>
</gene>
<feature type="compositionally biased region" description="Basic residues" evidence="1">
    <location>
        <begin position="583"/>
        <end position="594"/>
    </location>
</feature>
<feature type="compositionally biased region" description="Polar residues" evidence="1">
    <location>
        <begin position="27"/>
        <end position="37"/>
    </location>
</feature>
<sequence length="643" mass="69478">MVKESLPAQSPQSSTHLTPVKTRQDSRSAPSSVRNSQVIEDRDESDEDESVSVTTGRLSLSLSASSINVKSEMIQTEQIAASGHSHDKNKEPSSEEDEDDKEAQISPRHKEMTTWEDEGEPPAEPEEEGEEQPQGDTGKETVLQPLAEPGMAQTRTGPVTFQKASVIVGKAIAKAMARESSVRESLSRSATPEVQEAPLATPEPPEEEEEMEALVAGTDSSDEDDDHRTLDTIPEEEEISEMTESGRLISRTASKNEVVPLSSPNVVQLSHATHFLNDVTTCGDPQATGWVTHQPCASLPTREADVTYSPSGGHSTHIYYNTPPHTYYNQTQVVDGQVSLSNHDYETVSEVKRESDNLPGIKAAKITTDALPVTQKVKDSSTGNSKVPKTVSEEVPKDDDDNDEESSSTSSTQTQITERKLDDFTDCAGTSSKGDVSEPKVAPPSPAPASPSPASPSPVQPQTSVAPLPPSPVPPKTPSPVPPKTPSPVPTKIPSSVPETVPTPPSPETTTNAAESKIKTLRRRRPLEPKEEEDNTKVTRPVSPQPTFVRWRRRGKKTRPIHHTTAAPAATTTTSTTSGKGTNHFHHCRHRHHPPPQPPPGNHQPPVRQRGKNSMTESSGDSESEGWRGETRGPSYDPSTLGP</sequence>
<name>A0AAE1GFE3_PETCI</name>
<feature type="region of interest" description="Disordered" evidence="1">
    <location>
        <begin position="374"/>
        <end position="643"/>
    </location>
</feature>
<dbReference type="Proteomes" id="UP001286313">
    <property type="component" value="Unassembled WGS sequence"/>
</dbReference>
<protein>
    <submittedName>
        <fullName evidence="2">Uncharacterized protein</fullName>
    </submittedName>
</protein>
<feature type="compositionally biased region" description="Basic residues" evidence="1">
    <location>
        <begin position="550"/>
        <end position="562"/>
    </location>
</feature>
<comment type="caution">
    <text evidence="2">The sequence shown here is derived from an EMBL/GenBank/DDBJ whole genome shotgun (WGS) entry which is preliminary data.</text>
</comment>
<feature type="compositionally biased region" description="Polar residues" evidence="1">
    <location>
        <begin position="7"/>
        <end position="17"/>
    </location>
</feature>